<accession>A0ABT3T6C2</accession>
<gene>
    <name evidence="1" type="ORF">EYC82_10730</name>
</gene>
<organism evidence="1 2">
    <name type="scientific">Candidatus Marimicrobium litorale</name>
    <dbReference type="NCBI Taxonomy" id="2518991"/>
    <lineage>
        <taxon>Bacteria</taxon>
        <taxon>Pseudomonadati</taxon>
        <taxon>Pseudomonadota</taxon>
        <taxon>Gammaproteobacteria</taxon>
        <taxon>Cellvibrionales</taxon>
        <taxon>Halieaceae</taxon>
        <taxon>Marimicrobium</taxon>
    </lineage>
</organism>
<dbReference type="InterPro" id="IPR014955">
    <property type="entry name" value="DUF1826"/>
</dbReference>
<dbReference type="Pfam" id="PF08856">
    <property type="entry name" value="DUF1826"/>
    <property type="match status" value="1"/>
</dbReference>
<comment type="caution">
    <text evidence="1">The sequence shown here is derived from an EMBL/GenBank/DDBJ whole genome shotgun (WGS) entry which is preliminary data.</text>
</comment>
<dbReference type="RefSeq" id="WP_279249535.1">
    <property type="nucleotide sequence ID" value="NZ_SHNO01000001.1"/>
</dbReference>
<name>A0ABT3T6C2_9GAMM</name>
<proteinExistence type="predicted"/>
<dbReference type="Proteomes" id="UP001143304">
    <property type="component" value="Unassembled WGS sequence"/>
</dbReference>
<keyword evidence="2" id="KW-1185">Reference proteome</keyword>
<protein>
    <submittedName>
        <fullName evidence="1">DUF1826 domain-containing protein</fullName>
    </submittedName>
</protein>
<evidence type="ECO:0000313" key="1">
    <source>
        <dbReference type="EMBL" id="MCX2977827.1"/>
    </source>
</evidence>
<reference evidence="1" key="1">
    <citation type="submission" date="2019-02" db="EMBL/GenBank/DDBJ databases">
        <authorList>
            <person name="Li S.-H."/>
        </authorList>
    </citation>
    <scope>NUCLEOTIDE SEQUENCE</scope>
    <source>
        <strain evidence="1">IMCC11814</strain>
    </source>
</reference>
<dbReference type="EMBL" id="SHNO01000001">
    <property type="protein sequence ID" value="MCX2977827.1"/>
    <property type="molecule type" value="Genomic_DNA"/>
</dbReference>
<sequence length="216" mass="24351">MQQTASQQGLIDPPSCQQIGDDAGVLQKVTEPGTDLSLWRRPVEASIVQEIQNLSASDLQNIRQATSRFSFDTDVSGLLREQGLDPMAFQSLRADMLRLISIFSTVSEGRELQFRLLTTDSDDCRRFHLDRVYLRLLCTYQGPGTEWLTDAQVDREALVRCRPNSEVMRFGEASRFETFWVGILRGDPKNISSGQVHRSPPIADSGRIRVLFSIDC</sequence>
<evidence type="ECO:0000313" key="2">
    <source>
        <dbReference type="Proteomes" id="UP001143304"/>
    </source>
</evidence>